<dbReference type="RefSeq" id="WP_264204494.1">
    <property type="nucleotide sequence ID" value="NZ_JAOZEW010000001.1"/>
</dbReference>
<evidence type="ECO:0000313" key="2">
    <source>
        <dbReference type="Proteomes" id="UP001151079"/>
    </source>
</evidence>
<comment type="caution">
    <text evidence="1">The sequence shown here is derived from an EMBL/GenBank/DDBJ whole genome shotgun (WGS) entry which is preliminary data.</text>
</comment>
<dbReference type="EMBL" id="JAOZEW010000001">
    <property type="protein sequence ID" value="MCV9926294.1"/>
    <property type="molecule type" value="Genomic_DNA"/>
</dbReference>
<evidence type="ECO:0000313" key="1">
    <source>
        <dbReference type="EMBL" id="MCV9926294.1"/>
    </source>
</evidence>
<proteinExistence type="predicted"/>
<organism evidence="1 2">
    <name type="scientific">Flavobacterium shii</name>
    <dbReference type="NCBI Taxonomy" id="2987687"/>
    <lineage>
        <taxon>Bacteria</taxon>
        <taxon>Pseudomonadati</taxon>
        <taxon>Bacteroidota</taxon>
        <taxon>Flavobacteriia</taxon>
        <taxon>Flavobacteriales</taxon>
        <taxon>Flavobacteriaceae</taxon>
        <taxon>Flavobacterium</taxon>
    </lineage>
</organism>
<name>A0A9X3C3Z1_9FLAO</name>
<accession>A0A9X3C3Z1</accession>
<sequence length="195" mass="23793">MKNNNLIIIILLLFSLKARSQNIDSLLNLSDTLKNKCELRIYKDKGITNSGFVFILYKTKNDEWKTEYIQWFEPTHNNEKFRFYKKELKYSKNYLELWLTIQTKNIEFLPNESYFQYKKEKKIIEKERNQYTMSIRKLNIIDGYSYKLKYKNGNIKNEIEYNNPESYLKSNPEIDELFDFVEILRILRSEFKIEL</sequence>
<protein>
    <submittedName>
        <fullName evidence="1">Uncharacterized protein</fullName>
    </submittedName>
</protein>
<dbReference type="Proteomes" id="UP001151079">
    <property type="component" value="Unassembled WGS sequence"/>
</dbReference>
<keyword evidence="2" id="KW-1185">Reference proteome</keyword>
<reference evidence="1" key="1">
    <citation type="submission" date="2022-10" db="EMBL/GenBank/DDBJ databases">
        <title>Two novel species of Flavobacterium.</title>
        <authorList>
            <person name="Liu Q."/>
            <person name="Xin Y.-H."/>
        </authorList>
    </citation>
    <scope>NUCLEOTIDE SEQUENCE</scope>
    <source>
        <strain evidence="1">LS1R49</strain>
    </source>
</reference>
<gene>
    <name evidence="1" type="ORF">OIU83_01415</name>
</gene>
<dbReference type="AlphaFoldDB" id="A0A9X3C3Z1"/>